<dbReference type="EMBL" id="JBGEHV010000052">
    <property type="protein sequence ID" value="MEY8042275.1"/>
    <property type="molecule type" value="Genomic_DNA"/>
</dbReference>
<keyword evidence="1" id="KW-1133">Transmembrane helix</keyword>
<dbReference type="Proteomes" id="UP001564626">
    <property type="component" value="Unassembled WGS sequence"/>
</dbReference>
<comment type="caution">
    <text evidence="2">The sequence shown here is derived from an EMBL/GenBank/DDBJ whole genome shotgun (WGS) entry which is preliminary data.</text>
</comment>
<protein>
    <submittedName>
        <fullName evidence="2">Uncharacterized protein</fullName>
    </submittedName>
</protein>
<dbReference type="RefSeq" id="WP_345359203.1">
    <property type="nucleotide sequence ID" value="NZ_BAABII010000004.1"/>
</dbReference>
<name>A0ABV4CMF5_9PSEU</name>
<sequence length="114" mass="11318">MLLSVRTLLLVGAAAIVAAVVSAVLLRGMEFGSWVAGSIGALSIASGLVVRALGAAQSGGGGDPRDRIEQKHVKARGRIVGKSGGAGEGDRIRQARLDAGGDVIGKQASADADS</sequence>
<evidence type="ECO:0000313" key="2">
    <source>
        <dbReference type="EMBL" id="MEY8042275.1"/>
    </source>
</evidence>
<feature type="transmembrane region" description="Helical" evidence="1">
    <location>
        <begin position="33"/>
        <end position="53"/>
    </location>
</feature>
<gene>
    <name evidence="2" type="ORF">AB8O55_22915</name>
</gene>
<keyword evidence="3" id="KW-1185">Reference proteome</keyword>
<accession>A0ABV4CMF5</accession>
<reference evidence="2 3" key="1">
    <citation type="submission" date="2024-08" db="EMBL/GenBank/DDBJ databases">
        <title>Genome mining of Saccharopolyspora cebuensis PGLac3 from Nigerian medicinal plant.</title>
        <authorList>
            <person name="Ezeobiora C.E."/>
            <person name="Igbokwe N.H."/>
            <person name="Amin D.H."/>
            <person name="Mendie U.E."/>
        </authorList>
    </citation>
    <scope>NUCLEOTIDE SEQUENCE [LARGE SCALE GENOMIC DNA]</scope>
    <source>
        <strain evidence="2 3">PGLac3</strain>
    </source>
</reference>
<keyword evidence="1" id="KW-0812">Transmembrane</keyword>
<proteinExistence type="predicted"/>
<evidence type="ECO:0000313" key="3">
    <source>
        <dbReference type="Proteomes" id="UP001564626"/>
    </source>
</evidence>
<keyword evidence="1" id="KW-0472">Membrane</keyword>
<organism evidence="2 3">
    <name type="scientific">Saccharopolyspora cebuensis</name>
    <dbReference type="NCBI Taxonomy" id="418759"/>
    <lineage>
        <taxon>Bacteria</taxon>
        <taxon>Bacillati</taxon>
        <taxon>Actinomycetota</taxon>
        <taxon>Actinomycetes</taxon>
        <taxon>Pseudonocardiales</taxon>
        <taxon>Pseudonocardiaceae</taxon>
        <taxon>Saccharopolyspora</taxon>
    </lineage>
</organism>
<evidence type="ECO:0000256" key="1">
    <source>
        <dbReference type="SAM" id="Phobius"/>
    </source>
</evidence>